<name>A0A3B6V9K5_BRAHW</name>
<keyword evidence="2" id="KW-1185">Reference proteome</keyword>
<evidence type="ECO:0000313" key="1">
    <source>
        <dbReference type="EMBL" id="ACN82950.1"/>
    </source>
</evidence>
<protein>
    <submittedName>
        <fullName evidence="1">Uncharacterized protein</fullName>
    </submittedName>
</protein>
<dbReference type="KEGG" id="bhy:BHWA1_00454"/>
<dbReference type="STRING" id="565034.BHWA1_00454"/>
<evidence type="ECO:0000313" key="2">
    <source>
        <dbReference type="Proteomes" id="UP000001803"/>
    </source>
</evidence>
<gene>
    <name evidence="1" type="ordered locus">BHWA1_00454</name>
</gene>
<dbReference type="EMBL" id="CP001357">
    <property type="protein sequence ID" value="ACN82950.1"/>
    <property type="molecule type" value="Genomic_DNA"/>
</dbReference>
<organism evidence="1 2">
    <name type="scientific">Brachyspira hyodysenteriae (strain ATCC 49526 / WA1)</name>
    <dbReference type="NCBI Taxonomy" id="565034"/>
    <lineage>
        <taxon>Bacteria</taxon>
        <taxon>Pseudomonadati</taxon>
        <taxon>Spirochaetota</taxon>
        <taxon>Spirochaetia</taxon>
        <taxon>Brachyspirales</taxon>
        <taxon>Brachyspiraceae</taxon>
        <taxon>Brachyspira</taxon>
    </lineage>
</organism>
<dbReference type="RefSeq" id="WP_012670002.1">
    <property type="nucleotide sequence ID" value="NC_012225.1"/>
</dbReference>
<accession>A0A3B6V9K5</accession>
<proteinExistence type="predicted"/>
<dbReference type="Proteomes" id="UP000001803">
    <property type="component" value="Chromosome"/>
</dbReference>
<sequence>MKKIFILNIIAIFFFISCNEELITIVDEYNSPYSVYAIPGNNKVSISFWSGVIASDFAGFNIYAGNSASFTQPDNAIKNLSGAYPTVAGSNHTRTNYVIEIPNYTFNNGTLYYVAVTAYGTNDLVDNKYIETKIYSALPVVPRPEGNGNGTTLTADGQNVGSFANGKVTASGGWGVQYFGYQTNFNAVVNVTNNTDASFDTEAVYSINGLYIFKQTGGNGLAKIWIKSANSYQWAYQADASKWWGI</sequence>
<dbReference type="PROSITE" id="PS51257">
    <property type="entry name" value="PROKAR_LIPOPROTEIN"/>
    <property type="match status" value="1"/>
</dbReference>
<dbReference type="AlphaFoldDB" id="A0A3B6V9K5"/>
<reference evidence="1 2" key="1">
    <citation type="journal article" date="2009" name="PLoS ONE">
        <title>Genome sequence of the pathogenic intestinal spirochete Brachyspira hyodysenteriae reveals adaptations to its lifestyle in the porcine large intestine.</title>
        <authorList>
            <person name="Bellgard M.I."/>
            <person name="Wanchanthuek P."/>
            <person name="La T."/>
            <person name="Ryan K."/>
            <person name="Moolhuijzen P."/>
            <person name="Albertyn Z."/>
            <person name="Shaban B."/>
            <person name="Motro Y."/>
            <person name="Dunn D.S."/>
            <person name="Schibeci D."/>
            <person name="Hunter A."/>
            <person name="Barrero R."/>
            <person name="Phillips N.D."/>
            <person name="Hampson D.J."/>
        </authorList>
    </citation>
    <scope>NUCLEOTIDE SEQUENCE [LARGE SCALE GENOMIC DNA]</scope>
    <source>
        <strain evidence="2">ATCC 49526 / WA1</strain>
    </source>
</reference>